<feature type="transmembrane region" description="Helical" evidence="1">
    <location>
        <begin position="12"/>
        <end position="34"/>
    </location>
</feature>
<sequence length="87" mass="9647">MDGADSDSSRSSPMHVVIFPWLAFGHLLSGLELARRLASRGHRVSFVSKARVAQRRNRATSPRRRPLPLRYLAARFIGVSAFDGNAT</sequence>
<name>A0AAV5CE60_ELECO</name>
<dbReference type="Gene3D" id="3.40.50.2000">
    <property type="entry name" value="Glycogen Phosphorylase B"/>
    <property type="match status" value="1"/>
</dbReference>
<dbReference type="EMBL" id="BQKI01000006">
    <property type="protein sequence ID" value="GJM96324.1"/>
    <property type="molecule type" value="Genomic_DNA"/>
</dbReference>
<keyword evidence="3" id="KW-1185">Reference proteome</keyword>
<keyword evidence="1" id="KW-0472">Membrane</keyword>
<reference evidence="2" key="1">
    <citation type="journal article" date="2018" name="DNA Res.">
        <title>Multiple hybrid de novo genome assembly of finger millet, an orphan allotetraploid crop.</title>
        <authorList>
            <person name="Hatakeyama M."/>
            <person name="Aluri S."/>
            <person name="Balachadran M.T."/>
            <person name="Sivarajan S.R."/>
            <person name="Patrignani A."/>
            <person name="Gruter S."/>
            <person name="Poveda L."/>
            <person name="Shimizu-Inatsugi R."/>
            <person name="Baeten J."/>
            <person name="Francoijs K.J."/>
            <person name="Nataraja K.N."/>
            <person name="Reddy Y.A.N."/>
            <person name="Phadnis S."/>
            <person name="Ravikumar R.L."/>
            <person name="Schlapbach R."/>
            <person name="Sreeman S.M."/>
            <person name="Shimizu K.K."/>
        </authorList>
    </citation>
    <scope>NUCLEOTIDE SEQUENCE</scope>
</reference>
<evidence type="ECO:0000313" key="3">
    <source>
        <dbReference type="Proteomes" id="UP001054889"/>
    </source>
</evidence>
<dbReference type="AlphaFoldDB" id="A0AAV5CE60"/>
<accession>A0AAV5CE60</accession>
<protein>
    <submittedName>
        <fullName evidence="2">Uncharacterized protein</fullName>
    </submittedName>
</protein>
<dbReference type="Proteomes" id="UP001054889">
    <property type="component" value="Unassembled WGS sequence"/>
</dbReference>
<organism evidence="2 3">
    <name type="scientific">Eleusine coracana subsp. coracana</name>
    <dbReference type="NCBI Taxonomy" id="191504"/>
    <lineage>
        <taxon>Eukaryota</taxon>
        <taxon>Viridiplantae</taxon>
        <taxon>Streptophyta</taxon>
        <taxon>Embryophyta</taxon>
        <taxon>Tracheophyta</taxon>
        <taxon>Spermatophyta</taxon>
        <taxon>Magnoliopsida</taxon>
        <taxon>Liliopsida</taxon>
        <taxon>Poales</taxon>
        <taxon>Poaceae</taxon>
        <taxon>PACMAD clade</taxon>
        <taxon>Chloridoideae</taxon>
        <taxon>Cynodonteae</taxon>
        <taxon>Eleusininae</taxon>
        <taxon>Eleusine</taxon>
    </lineage>
</organism>
<keyword evidence="1" id="KW-1133">Transmembrane helix</keyword>
<keyword evidence="1" id="KW-0812">Transmembrane</keyword>
<reference evidence="2" key="2">
    <citation type="submission" date="2021-12" db="EMBL/GenBank/DDBJ databases">
        <title>Resequencing data analysis of finger millet.</title>
        <authorList>
            <person name="Hatakeyama M."/>
            <person name="Aluri S."/>
            <person name="Balachadran M.T."/>
            <person name="Sivarajan S.R."/>
            <person name="Poveda L."/>
            <person name="Shimizu-Inatsugi R."/>
            <person name="Schlapbach R."/>
            <person name="Sreeman S.M."/>
            <person name="Shimizu K.K."/>
        </authorList>
    </citation>
    <scope>NUCLEOTIDE SEQUENCE</scope>
</reference>
<evidence type="ECO:0000256" key="1">
    <source>
        <dbReference type="SAM" id="Phobius"/>
    </source>
</evidence>
<gene>
    <name evidence="2" type="primary">ga13148</name>
    <name evidence="2" type="ORF">PR202_ga13148</name>
</gene>
<proteinExistence type="predicted"/>
<dbReference type="SUPFAM" id="SSF53756">
    <property type="entry name" value="UDP-Glycosyltransferase/glycogen phosphorylase"/>
    <property type="match status" value="1"/>
</dbReference>
<evidence type="ECO:0000313" key="2">
    <source>
        <dbReference type="EMBL" id="GJM96324.1"/>
    </source>
</evidence>
<comment type="caution">
    <text evidence="2">The sequence shown here is derived from an EMBL/GenBank/DDBJ whole genome shotgun (WGS) entry which is preliminary data.</text>
</comment>